<feature type="transmembrane region" description="Helical" evidence="11">
    <location>
        <begin position="44"/>
        <end position="67"/>
    </location>
</feature>
<feature type="region of interest" description="Disordered" evidence="10">
    <location>
        <begin position="325"/>
        <end position="348"/>
    </location>
</feature>
<dbReference type="SUPFAM" id="SSF81321">
    <property type="entry name" value="Family A G protein-coupled receptor-like"/>
    <property type="match status" value="1"/>
</dbReference>
<dbReference type="Proteomes" id="UP001195483">
    <property type="component" value="Unassembled WGS sequence"/>
</dbReference>
<dbReference type="CDD" id="cd14967">
    <property type="entry name" value="7tmA_amine_R-like"/>
    <property type="match status" value="1"/>
</dbReference>
<evidence type="ECO:0000256" key="7">
    <source>
        <dbReference type="ARBA" id="ARBA00023170"/>
    </source>
</evidence>
<dbReference type="Pfam" id="PF00001">
    <property type="entry name" value="7tm_1"/>
    <property type="match status" value="1"/>
</dbReference>
<comment type="subcellular location">
    <subcellularLocation>
        <location evidence="1">Cell membrane</location>
        <topology evidence="1">Multi-pass membrane protein</topology>
    </subcellularLocation>
</comment>
<keyword evidence="2" id="KW-1003">Cell membrane</keyword>
<evidence type="ECO:0000256" key="6">
    <source>
        <dbReference type="ARBA" id="ARBA00023136"/>
    </source>
</evidence>
<evidence type="ECO:0000256" key="2">
    <source>
        <dbReference type="ARBA" id="ARBA00022475"/>
    </source>
</evidence>
<feature type="transmembrane region" description="Helical" evidence="11">
    <location>
        <begin position="158"/>
        <end position="179"/>
    </location>
</feature>
<protein>
    <recommendedName>
        <fullName evidence="12">G-protein coupled receptors family 1 profile domain-containing protein</fullName>
    </recommendedName>
</protein>
<dbReference type="AlphaFoldDB" id="A0AAE0S091"/>
<feature type="compositionally biased region" description="Low complexity" evidence="10">
    <location>
        <begin position="326"/>
        <end position="347"/>
    </location>
</feature>
<evidence type="ECO:0000256" key="8">
    <source>
        <dbReference type="ARBA" id="ARBA00023224"/>
    </source>
</evidence>
<dbReference type="EMBL" id="JAEAOA010001621">
    <property type="protein sequence ID" value="KAK3582966.1"/>
    <property type="molecule type" value="Genomic_DNA"/>
</dbReference>
<sequence>MNVTISNCLFSIPCYNDTRNISTSSTITFMQFSGFKVTAENMSLAIALILLVIVTILGNLLVLLSFIIEPRLRQPFNMYIFNLAITDFLVAVTAMTFYSIDTILGYWPFGTVMCGVWIYFDFALTFSSVFTIVAISIDRWWSVTWPNQYRLHNTPLKTLIILLVGWSCVLAIWTPPFLFDRLRHQEPDICIWLPSENRQFVIFVAVIGHYIPCAVMVFCYIKVFMVMRRKAKISHLGNIRTTKSFNTGDPSPGTSKLSVPKLHFMIESHCKPMSLEDGYRHDIFVSSTAFVVAVSCGIFGGTKEPIFRVINHSLVVEATTNKRKGNGSSINAASSSTRSTLTSTTDSQTRERRMFRTLTCILTGYLICWFPFYVIFDTYAWRPELVPGWLYTLFFWTSYFNSTLNPLIYAYTSNKFRRTFRRMLTCKWCDQYN</sequence>
<feature type="transmembrane region" description="Helical" evidence="11">
    <location>
        <begin position="357"/>
        <end position="376"/>
    </location>
</feature>
<evidence type="ECO:0000256" key="3">
    <source>
        <dbReference type="ARBA" id="ARBA00022692"/>
    </source>
</evidence>
<proteinExistence type="inferred from homology"/>
<accession>A0AAE0S091</accession>
<organism evidence="13 14">
    <name type="scientific">Potamilus streckersoni</name>
    <dbReference type="NCBI Taxonomy" id="2493646"/>
    <lineage>
        <taxon>Eukaryota</taxon>
        <taxon>Metazoa</taxon>
        <taxon>Spiralia</taxon>
        <taxon>Lophotrochozoa</taxon>
        <taxon>Mollusca</taxon>
        <taxon>Bivalvia</taxon>
        <taxon>Autobranchia</taxon>
        <taxon>Heteroconchia</taxon>
        <taxon>Palaeoheterodonta</taxon>
        <taxon>Unionida</taxon>
        <taxon>Unionoidea</taxon>
        <taxon>Unionidae</taxon>
        <taxon>Ambleminae</taxon>
        <taxon>Lampsilini</taxon>
        <taxon>Potamilus</taxon>
    </lineage>
</organism>
<comment type="caution">
    <text evidence="13">The sequence shown here is derived from an EMBL/GenBank/DDBJ whole genome shotgun (WGS) entry which is preliminary data.</text>
</comment>
<evidence type="ECO:0000256" key="4">
    <source>
        <dbReference type="ARBA" id="ARBA00022989"/>
    </source>
</evidence>
<evidence type="ECO:0000256" key="9">
    <source>
        <dbReference type="RuleBase" id="RU000688"/>
    </source>
</evidence>
<gene>
    <name evidence="13" type="ORF">CHS0354_027080</name>
</gene>
<feature type="transmembrane region" description="Helical" evidence="11">
    <location>
        <begin position="199"/>
        <end position="221"/>
    </location>
</feature>
<reference evidence="13" key="3">
    <citation type="submission" date="2023-05" db="EMBL/GenBank/DDBJ databases">
        <authorList>
            <person name="Smith C.H."/>
        </authorList>
    </citation>
    <scope>NUCLEOTIDE SEQUENCE</scope>
    <source>
        <strain evidence="13">CHS0354</strain>
        <tissue evidence="13">Mantle</tissue>
    </source>
</reference>
<keyword evidence="4 11" id="KW-1133">Transmembrane helix</keyword>
<keyword evidence="8 9" id="KW-0807">Transducer</keyword>
<evidence type="ECO:0000256" key="5">
    <source>
        <dbReference type="ARBA" id="ARBA00023040"/>
    </source>
</evidence>
<keyword evidence="6 11" id="KW-0472">Membrane</keyword>
<dbReference type="PANTHER" id="PTHR24248">
    <property type="entry name" value="ADRENERGIC RECEPTOR-RELATED G-PROTEIN COUPLED RECEPTOR"/>
    <property type="match status" value="1"/>
</dbReference>
<dbReference type="GO" id="GO:0005886">
    <property type="term" value="C:plasma membrane"/>
    <property type="evidence" value="ECO:0007669"/>
    <property type="project" value="UniProtKB-SubCell"/>
</dbReference>
<dbReference type="PROSITE" id="PS50262">
    <property type="entry name" value="G_PROTEIN_RECEP_F1_2"/>
    <property type="match status" value="1"/>
</dbReference>
<evidence type="ECO:0000313" key="14">
    <source>
        <dbReference type="Proteomes" id="UP001195483"/>
    </source>
</evidence>
<comment type="similarity">
    <text evidence="9">Belongs to the G-protein coupled receptor 1 family.</text>
</comment>
<feature type="transmembrane region" description="Helical" evidence="11">
    <location>
        <begin position="79"/>
        <end position="100"/>
    </location>
</feature>
<dbReference type="InterPro" id="IPR017452">
    <property type="entry name" value="GPCR_Rhodpsn_7TM"/>
</dbReference>
<feature type="transmembrane region" description="Helical" evidence="11">
    <location>
        <begin position="388"/>
        <end position="412"/>
    </location>
</feature>
<name>A0AAE0S091_9BIVA</name>
<dbReference type="PRINTS" id="PR00237">
    <property type="entry name" value="GPCRRHODOPSN"/>
</dbReference>
<feature type="transmembrane region" description="Helical" evidence="11">
    <location>
        <begin position="106"/>
        <end position="137"/>
    </location>
</feature>
<dbReference type="InterPro" id="IPR000276">
    <property type="entry name" value="GPCR_Rhodpsn"/>
</dbReference>
<keyword evidence="3 9" id="KW-0812">Transmembrane</keyword>
<evidence type="ECO:0000256" key="1">
    <source>
        <dbReference type="ARBA" id="ARBA00004651"/>
    </source>
</evidence>
<feature type="domain" description="G-protein coupled receptors family 1 profile" evidence="12">
    <location>
        <begin position="58"/>
        <end position="409"/>
    </location>
</feature>
<dbReference type="Gene3D" id="1.20.1070.10">
    <property type="entry name" value="Rhodopsin 7-helix transmembrane proteins"/>
    <property type="match status" value="1"/>
</dbReference>
<evidence type="ECO:0000256" key="11">
    <source>
        <dbReference type="SAM" id="Phobius"/>
    </source>
</evidence>
<keyword evidence="5 9" id="KW-0297">G-protein coupled receptor</keyword>
<keyword evidence="14" id="KW-1185">Reference proteome</keyword>
<dbReference type="PROSITE" id="PS00237">
    <property type="entry name" value="G_PROTEIN_RECEP_F1_1"/>
    <property type="match status" value="1"/>
</dbReference>
<evidence type="ECO:0000256" key="10">
    <source>
        <dbReference type="SAM" id="MobiDB-lite"/>
    </source>
</evidence>
<keyword evidence="7 9" id="KW-0675">Receptor</keyword>
<evidence type="ECO:0000313" key="13">
    <source>
        <dbReference type="EMBL" id="KAK3582966.1"/>
    </source>
</evidence>
<reference evidence="13" key="1">
    <citation type="journal article" date="2021" name="Genome Biol. Evol.">
        <title>A High-Quality Reference Genome for a Parasitic Bivalve with Doubly Uniparental Inheritance (Bivalvia: Unionida).</title>
        <authorList>
            <person name="Smith C.H."/>
        </authorList>
    </citation>
    <scope>NUCLEOTIDE SEQUENCE</scope>
    <source>
        <strain evidence="13">CHS0354</strain>
    </source>
</reference>
<evidence type="ECO:0000259" key="12">
    <source>
        <dbReference type="PROSITE" id="PS50262"/>
    </source>
</evidence>
<dbReference type="SMART" id="SM01381">
    <property type="entry name" value="7TM_GPCR_Srsx"/>
    <property type="match status" value="1"/>
</dbReference>
<reference evidence="13" key="2">
    <citation type="journal article" date="2021" name="Genome Biol. Evol.">
        <title>Developing a high-quality reference genome for a parasitic bivalve with doubly uniparental inheritance (Bivalvia: Unionida).</title>
        <authorList>
            <person name="Smith C.H."/>
        </authorList>
    </citation>
    <scope>NUCLEOTIDE SEQUENCE</scope>
    <source>
        <strain evidence="13">CHS0354</strain>
        <tissue evidence="13">Mantle</tissue>
    </source>
</reference>
<dbReference type="GO" id="GO:0004930">
    <property type="term" value="F:G protein-coupled receptor activity"/>
    <property type="evidence" value="ECO:0007669"/>
    <property type="project" value="UniProtKB-KW"/>
</dbReference>